<dbReference type="Proteomes" id="UP000829354">
    <property type="component" value="Chromosome X"/>
</dbReference>
<sequence length="146" mass="16263">MLAATVTLDGESQELQRRKIDTPRNTEVSESTNYNDNCLVLNTRERSAVHPTTSTKIERDLLPDQLHIYTTGRQHITTLIFKVDSKHLSGVVGHPTVAHHQMRLYVDSHDSEHMESAMGTIAAGAQTLGLGGRIYEIRRAIKMGTT</sequence>
<dbReference type="AlphaFoldDB" id="A0AAE9FIY0"/>
<evidence type="ECO:0000313" key="3">
    <source>
        <dbReference type="Proteomes" id="UP000829354"/>
    </source>
</evidence>
<feature type="compositionally biased region" description="Basic and acidic residues" evidence="1">
    <location>
        <begin position="14"/>
        <end position="24"/>
    </location>
</feature>
<name>A0AAE9FIY0_CAEBR</name>
<proteinExistence type="predicted"/>
<keyword evidence="3" id="KW-1185">Reference proteome</keyword>
<gene>
    <name evidence="2" type="ORF">L5515_019412</name>
</gene>
<feature type="region of interest" description="Disordered" evidence="1">
    <location>
        <begin position="1"/>
        <end position="31"/>
    </location>
</feature>
<accession>A0AAE9FIY0</accession>
<organism evidence="2 3">
    <name type="scientific">Caenorhabditis briggsae</name>
    <dbReference type="NCBI Taxonomy" id="6238"/>
    <lineage>
        <taxon>Eukaryota</taxon>
        <taxon>Metazoa</taxon>
        <taxon>Ecdysozoa</taxon>
        <taxon>Nematoda</taxon>
        <taxon>Chromadorea</taxon>
        <taxon>Rhabditida</taxon>
        <taxon>Rhabditina</taxon>
        <taxon>Rhabditomorpha</taxon>
        <taxon>Rhabditoidea</taxon>
        <taxon>Rhabditidae</taxon>
        <taxon>Peloderinae</taxon>
        <taxon>Caenorhabditis</taxon>
    </lineage>
</organism>
<evidence type="ECO:0000313" key="2">
    <source>
        <dbReference type="EMBL" id="UMM44223.1"/>
    </source>
</evidence>
<reference evidence="2 3" key="1">
    <citation type="submission" date="2022-04" db="EMBL/GenBank/DDBJ databases">
        <title>Chromosome-level reference genomes for two strains of Caenorhabditis briggsae: an improved platform for comparative genomics.</title>
        <authorList>
            <person name="Stevens L."/>
            <person name="Andersen E."/>
        </authorList>
    </citation>
    <scope>NUCLEOTIDE SEQUENCE [LARGE SCALE GENOMIC DNA]</scope>
    <source>
        <strain evidence="2">VX34</strain>
        <tissue evidence="2">Whole-organism</tissue>
    </source>
</reference>
<evidence type="ECO:0000256" key="1">
    <source>
        <dbReference type="SAM" id="MobiDB-lite"/>
    </source>
</evidence>
<protein>
    <submittedName>
        <fullName evidence="2">Uncharacterized protein</fullName>
    </submittedName>
</protein>
<dbReference type="EMBL" id="CP092625">
    <property type="protein sequence ID" value="UMM44223.1"/>
    <property type="molecule type" value="Genomic_DNA"/>
</dbReference>